<organism evidence="2 3">
    <name type="scientific">Daphnia magna</name>
    <dbReference type="NCBI Taxonomy" id="35525"/>
    <lineage>
        <taxon>Eukaryota</taxon>
        <taxon>Metazoa</taxon>
        <taxon>Ecdysozoa</taxon>
        <taxon>Arthropoda</taxon>
        <taxon>Crustacea</taxon>
        <taxon>Branchiopoda</taxon>
        <taxon>Diplostraca</taxon>
        <taxon>Cladocera</taxon>
        <taxon>Anomopoda</taxon>
        <taxon>Daphniidae</taxon>
        <taxon>Daphnia</taxon>
    </lineage>
</organism>
<evidence type="ECO:0000313" key="2">
    <source>
        <dbReference type="EMBL" id="KAK4025809.1"/>
    </source>
</evidence>
<keyword evidence="1" id="KW-0812">Transmembrane</keyword>
<dbReference type="PANTHER" id="PTHR34929:SF1">
    <property type="entry name" value="INAF MOTIF CONTAINING 2"/>
    <property type="match status" value="1"/>
</dbReference>
<keyword evidence="1" id="KW-0472">Membrane</keyword>
<evidence type="ECO:0000313" key="3">
    <source>
        <dbReference type="Proteomes" id="UP001234178"/>
    </source>
</evidence>
<protein>
    <recommendedName>
        <fullName evidence="4">InaF motif containing 2</fullName>
    </recommendedName>
</protein>
<accession>A0ABR0AL46</accession>
<feature type="transmembrane region" description="Helical" evidence="1">
    <location>
        <begin position="47"/>
        <end position="68"/>
    </location>
</feature>
<reference evidence="2 3" key="1">
    <citation type="journal article" date="2023" name="Nucleic Acids Res.">
        <title>The hologenome of Daphnia magna reveals possible DNA methylation and microbiome-mediated evolution of the host genome.</title>
        <authorList>
            <person name="Chaturvedi A."/>
            <person name="Li X."/>
            <person name="Dhandapani V."/>
            <person name="Marshall H."/>
            <person name="Kissane S."/>
            <person name="Cuenca-Cambronero M."/>
            <person name="Asole G."/>
            <person name="Calvet F."/>
            <person name="Ruiz-Romero M."/>
            <person name="Marangio P."/>
            <person name="Guigo R."/>
            <person name="Rago D."/>
            <person name="Mirbahai L."/>
            <person name="Eastwood N."/>
            <person name="Colbourne J.K."/>
            <person name="Zhou J."/>
            <person name="Mallon E."/>
            <person name="Orsini L."/>
        </authorList>
    </citation>
    <scope>NUCLEOTIDE SEQUENCE [LARGE SCALE GENOMIC DNA]</scope>
    <source>
        <strain evidence="2">LRV0_1</strain>
    </source>
</reference>
<dbReference type="PANTHER" id="PTHR34929">
    <property type="entry name" value="ZGC:153157"/>
    <property type="match status" value="1"/>
</dbReference>
<dbReference type="Proteomes" id="UP001234178">
    <property type="component" value="Unassembled WGS sequence"/>
</dbReference>
<dbReference type="Pfam" id="PF15018">
    <property type="entry name" value="InaF-motif"/>
    <property type="match status" value="1"/>
</dbReference>
<gene>
    <name evidence="2" type="ORF">OUZ56_014856</name>
</gene>
<comment type="caution">
    <text evidence="2">The sequence shown here is derived from an EMBL/GenBank/DDBJ whole genome shotgun (WGS) entry which is preliminary data.</text>
</comment>
<evidence type="ECO:0008006" key="4">
    <source>
        <dbReference type="Google" id="ProtNLM"/>
    </source>
</evidence>
<sequence length="139" mass="14830">MSVGDCLCEILHSKSANSTIIMPGENNGVKSGPGDEKNSKFIRLFTVVAYVCSVSIAAALLSLYYFFIWDPTTYENSLLTVTTKNASYLFGPSHPADKSSSMNATGPLLRPLLGNCSGSNDAQGNLTSHLMQDKPSAAF</sequence>
<keyword evidence="3" id="KW-1185">Reference proteome</keyword>
<proteinExistence type="predicted"/>
<dbReference type="EMBL" id="JAOYFB010000038">
    <property type="protein sequence ID" value="KAK4025809.1"/>
    <property type="molecule type" value="Genomic_DNA"/>
</dbReference>
<evidence type="ECO:0000256" key="1">
    <source>
        <dbReference type="SAM" id="Phobius"/>
    </source>
</evidence>
<keyword evidence="1" id="KW-1133">Transmembrane helix</keyword>
<dbReference type="InterPro" id="IPR029162">
    <property type="entry name" value="InaF-motif"/>
</dbReference>
<name>A0ABR0AL46_9CRUS</name>